<reference evidence="1" key="2">
    <citation type="journal article" date="2021" name="Genome Biol. Evol.">
        <title>Developing a high-quality reference genome for a parasitic bivalve with doubly uniparental inheritance (Bivalvia: Unionida).</title>
        <authorList>
            <person name="Smith C.H."/>
        </authorList>
    </citation>
    <scope>NUCLEOTIDE SEQUENCE</scope>
    <source>
        <strain evidence="1">CHS0354</strain>
        <tissue evidence="1">Mantle</tissue>
    </source>
</reference>
<reference evidence="1" key="3">
    <citation type="submission" date="2023-05" db="EMBL/GenBank/DDBJ databases">
        <authorList>
            <person name="Smith C.H."/>
        </authorList>
    </citation>
    <scope>NUCLEOTIDE SEQUENCE</scope>
    <source>
        <strain evidence="1">CHS0354</strain>
        <tissue evidence="1">Mantle</tissue>
    </source>
</reference>
<proteinExistence type="predicted"/>
<sequence length="168" mass="19017">MCFTKYIGSRNCSGLSFSIHLFGQDRCRQRKSYFRESSLSSADAETLFECISRPGPSFFNTTIGSQNLFCLKPDKDSLLCVSNSATKEERITETVSLNSDSVITEYKCDRNVYKHKDIPNSNKFVSMAACLAGNRLVVVFKEDLRTDGSCLQEAQRIKKLLAWRIPDE</sequence>
<evidence type="ECO:0000313" key="2">
    <source>
        <dbReference type="Proteomes" id="UP001195483"/>
    </source>
</evidence>
<organism evidence="1 2">
    <name type="scientific">Potamilus streckersoni</name>
    <dbReference type="NCBI Taxonomy" id="2493646"/>
    <lineage>
        <taxon>Eukaryota</taxon>
        <taxon>Metazoa</taxon>
        <taxon>Spiralia</taxon>
        <taxon>Lophotrochozoa</taxon>
        <taxon>Mollusca</taxon>
        <taxon>Bivalvia</taxon>
        <taxon>Autobranchia</taxon>
        <taxon>Heteroconchia</taxon>
        <taxon>Palaeoheterodonta</taxon>
        <taxon>Unionida</taxon>
        <taxon>Unionoidea</taxon>
        <taxon>Unionidae</taxon>
        <taxon>Ambleminae</taxon>
        <taxon>Lampsilini</taxon>
        <taxon>Potamilus</taxon>
    </lineage>
</organism>
<protein>
    <submittedName>
        <fullName evidence="1">Uncharacterized protein</fullName>
    </submittedName>
</protein>
<dbReference type="AlphaFoldDB" id="A0AAE0RSQ0"/>
<accession>A0AAE0RSQ0</accession>
<dbReference type="EMBL" id="JAEAOA010000640">
    <property type="protein sequence ID" value="KAK3578889.1"/>
    <property type="molecule type" value="Genomic_DNA"/>
</dbReference>
<comment type="caution">
    <text evidence="1">The sequence shown here is derived from an EMBL/GenBank/DDBJ whole genome shotgun (WGS) entry which is preliminary data.</text>
</comment>
<name>A0AAE0RSQ0_9BIVA</name>
<dbReference type="Proteomes" id="UP001195483">
    <property type="component" value="Unassembled WGS sequence"/>
</dbReference>
<gene>
    <name evidence="1" type="ORF">CHS0354_010255</name>
</gene>
<evidence type="ECO:0000313" key="1">
    <source>
        <dbReference type="EMBL" id="KAK3578889.1"/>
    </source>
</evidence>
<reference evidence="1" key="1">
    <citation type="journal article" date="2021" name="Genome Biol. Evol.">
        <title>A High-Quality Reference Genome for a Parasitic Bivalve with Doubly Uniparental Inheritance (Bivalvia: Unionida).</title>
        <authorList>
            <person name="Smith C.H."/>
        </authorList>
    </citation>
    <scope>NUCLEOTIDE SEQUENCE</scope>
    <source>
        <strain evidence="1">CHS0354</strain>
    </source>
</reference>
<keyword evidence="2" id="KW-1185">Reference proteome</keyword>